<dbReference type="GO" id="GO:0044423">
    <property type="term" value="C:virion component"/>
    <property type="evidence" value="ECO:0007669"/>
    <property type="project" value="UniProtKB-KW"/>
</dbReference>
<dbReference type="KEGG" id="vg:65102686"/>
<dbReference type="RefSeq" id="YP_010087402.1">
    <property type="nucleotide sequence ID" value="NC_055554.1"/>
</dbReference>
<evidence type="ECO:0000256" key="1">
    <source>
        <dbReference type="ARBA" id="ARBA00022562"/>
    </source>
</evidence>
<keyword evidence="3" id="KW-0946">Virion</keyword>
<accession>A0A3Q8J8D4</accession>
<evidence type="ECO:0000256" key="5">
    <source>
        <dbReference type="ARBA" id="ARBA00023200"/>
    </source>
</evidence>
<proteinExistence type="predicted"/>
<evidence type="ECO:0000313" key="7">
    <source>
        <dbReference type="Proteomes" id="UP000679767"/>
    </source>
</evidence>
<dbReference type="InterPro" id="IPR004286">
    <property type="entry name" value="Herpes_UL16/UL94"/>
</dbReference>
<organism evidence="6">
    <name type="scientific">Vombatid gammaherpesvirus 1</name>
    <dbReference type="NCBI Taxonomy" id="2052651"/>
    <lineage>
        <taxon>Viruses</taxon>
        <taxon>Duplodnaviria</taxon>
        <taxon>Heunggongvirae</taxon>
        <taxon>Peploviricota</taxon>
        <taxon>Herviviricetes</taxon>
        <taxon>Herpesvirales</taxon>
        <taxon>Orthoherpesviridae</taxon>
        <taxon>Gammaherpesvirinae</taxon>
        <taxon>Manticavirus</taxon>
        <taxon>Manticavirus vombatidgamma1</taxon>
    </lineage>
</organism>
<reference evidence="6" key="1">
    <citation type="submission" date="2017-11" db="EMBL/GenBank/DDBJ databases">
        <title>The distinct marsupial branch of gammaherpesviruses includes novel host-derived genes seldom found in other viruses.</title>
        <authorList>
            <person name="Vaz P.K."/>
        </authorList>
    </citation>
    <scope>NUCLEOTIDE SEQUENCE</scope>
    <source>
        <strain evidence="6">V3187/11</strain>
    </source>
</reference>
<name>A0A3Q8J8D4_9GAMA</name>
<evidence type="ECO:0000256" key="4">
    <source>
        <dbReference type="ARBA" id="ARBA00022921"/>
    </source>
</evidence>
<keyword evidence="4" id="KW-0426">Late protein</keyword>
<evidence type="ECO:0000313" key="6">
    <source>
        <dbReference type="EMBL" id="AZB49132.1"/>
    </source>
</evidence>
<dbReference type="GeneID" id="65102686"/>
<gene>
    <name evidence="6" type="primary">ORF33</name>
</gene>
<keyword evidence="5" id="KW-1035">Host cytoplasm</keyword>
<evidence type="ECO:0000256" key="2">
    <source>
        <dbReference type="ARBA" id="ARBA00022580"/>
    </source>
</evidence>
<dbReference type="Proteomes" id="UP000679767">
    <property type="component" value="Segment"/>
</dbReference>
<dbReference type="EMBL" id="MG452721">
    <property type="protein sequence ID" value="AZB49132.1"/>
    <property type="molecule type" value="Genomic_DNA"/>
</dbReference>
<evidence type="ECO:0000256" key="3">
    <source>
        <dbReference type="ARBA" id="ARBA00022844"/>
    </source>
</evidence>
<dbReference type="Pfam" id="PF03044">
    <property type="entry name" value="Herpes_UL16"/>
    <property type="match status" value="1"/>
</dbReference>
<sequence>MVEIGTLINFLNKECFWKCIEDTKKRKIYVATTAISAVFTPQLERSAGTSCTMNVMMIRLRQKTLGEYLTVYINKTYVGGFFPYELIVRNTLEYMDLLMITIRGYSPLESAMFIPEWVPHPLPSTMTEILPTTIWDYSRVMTEEELRELNLQVEREELPKPKKIGRGGAWMSGNQLILAFLDMDLAMCCPEDLIFPSLSTIVNSLTRCTNTECVPCHGHGLHVHVLDGITPECATGSSRTCPCLLSCEGLSSTHVAIRQSRHLLPFLFDQDKTRSIRYIGYTDGQGVLAVEDLIFGVGPGGEHIRCNGNSWKLLKLPPILTRIFLYQCQVMKNICLRSY</sequence>
<keyword evidence="1" id="KW-1048">Host nucleus</keyword>
<keyword evidence="7" id="KW-1185">Reference proteome</keyword>
<protein>
    <submittedName>
        <fullName evidence="6">CETP binding protein</fullName>
    </submittedName>
</protein>
<keyword evidence="2" id="KW-0920">Virion tegument</keyword>